<accession>A0A8H7RRC5</accession>
<protein>
    <submittedName>
        <fullName evidence="2">Uncharacterized protein</fullName>
    </submittedName>
</protein>
<proteinExistence type="predicted"/>
<evidence type="ECO:0000313" key="3">
    <source>
        <dbReference type="Proteomes" id="UP000646827"/>
    </source>
</evidence>
<keyword evidence="3" id="KW-1185">Reference proteome</keyword>
<organism evidence="2 3">
    <name type="scientific">Circinella minor</name>
    <dbReference type="NCBI Taxonomy" id="1195481"/>
    <lineage>
        <taxon>Eukaryota</taxon>
        <taxon>Fungi</taxon>
        <taxon>Fungi incertae sedis</taxon>
        <taxon>Mucoromycota</taxon>
        <taxon>Mucoromycotina</taxon>
        <taxon>Mucoromycetes</taxon>
        <taxon>Mucorales</taxon>
        <taxon>Lichtheimiaceae</taxon>
        <taxon>Circinella</taxon>
    </lineage>
</organism>
<gene>
    <name evidence="2" type="ORF">INT45_008407</name>
</gene>
<sequence>MSVSTGAPEASDAPAAAVASAVGDTLVGGAVGSATAPGVSAFLGTALPVDDSVVVRFSVARVCGREDGGLDAGLSDDGAGVCGREGAAVGGARSGEEQQGEDEDDPMDVD</sequence>
<reference evidence="2 3" key="1">
    <citation type="submission" date="2020-12" db="EMBL/GenBank/DDBJ databases">
        <title>Metabolic potential, ecology and presence of endohyphal bacteria is reflected in genomic diversity of Mucoromycotina.</title>
        <authorList>
            <person name="Muszewska A."/>
            <person name="Okrasinska A."/>
            <person name="Steczkiewicz K."/>
            <person name="Drgas O."/>
            <person name="Orlowska M."/>
            <person name="Perlinska-Lenart U."/>
            <person name="Aleksandrzak-Piekarczyk T."/>
            <person name="Szatraj K."/>
            <person name="Zielenkiewicz U."/>
            <person name="Pilsyk S."/>
            <person name="Malc E."/>
            <person name="Mieczkowski P."/>
            <person name="Kruszewska J.S."/>
            <person name="Biernat P."/>
            <person name="Pawlowska J."/>
        </authorList>
    </citation>
    <scope>NUCLEOTIDE SEQUENCE [LARGE SCALE GENOMIC DNA]</scope>
    <source>
        <strain evidence="2 3">CBS 142.35</strain>
    </source>
</reference>
<feature type="region of interest" description="Disordered" evidence="1">
    <location>
        <begin position="84"/>
        <end position="110"/>
    </location>
</feature>
<dbReference type="Proteomes" id="UP000646827">
    <property type="component" value="Unassembled WGS sequence"/>
</dbReference>
<feature type="compositionally biased region" description="Gly residues" evidence="1">
    <location>
        <begin position="84"/>
        <end position="93"/>
    </location>
</feature>
<evidence type="ECO:0000313" key="2">
    <source>
        <dbReference type="EMBL" id="KAG2215659.1"/>
    </source>
</evidence>
<name>A0A8H7RRC5_9FUNG</name>
<dbReference type="AlphaFoldDB" id="A0A8H7RRC5"/>
<comment type="caution">
    <text evidence="2">The sequence shown here is derived from an EMBL/GenBank/DDBJ whole genome shotgun (WGS) entry which is preliminary data.</text>
</comment>
<feature type="compositionally biased region" description="Acidic residues" evidence="1">
    <location>
        <begin position="98"/>
        <end position="110"/>
    </location>
</feature>
<evidence type="ECO:0000256" key="1">
    <source>
        <dbReference type="SAM" id="MobiDB-lite"/>
    </source>
</evidence>
<dbReference type="EMBL" id="JAEPRB010000498">
    <property type="protein sequence ID" value="KAG2215659.1"/>
    <property type="molecule type" value="Genomic_DNA"/>
</dbReference>